<evidence type="ECO:0008006" key="3">
    <source>
        <dbReference type="Google" id="ProtNLM"/>
    </source>
</evidence>
<dbReference type="Gene3D" id="3.30.1380.20">
    <property type="entry name" value="Trafficking protein particle complex subunit 3"/>
    <property type="match status" value="1"/>
</dbReference>
<dbReference type="SUPFAM" id="SSF111126">
    <property type="entry name" value="Ligand-binding domain in the NO signalling and Golgi transport"/>
    <property type="match status" value="1"/>
</dbReference>
<dbReference type="InterPro" id="IPR024096">
    <property type="entry name" value="NO_sig/Golgi_transp_ligand-bd"/>
</dbReference>
<dbReference type="AlphaFoldDB" id="A0A2M6T0M8"/>
<comment type="caution">
    <text evidence="1">The sequence shown here is derived from an EMBL/GenBank/DDBJ whole genome shotgun (WGS) entry which is preliminary data.</text>
</comment>
<dbReference type="Proteomes" id="UP000229390">
    <property type="component" value="Unassembled WGS sequence"/>
</dbReference>
<gene>
    <name evidence="1" type="ORF">COT34_01715</name>
</gene>
<evidence type="ECO:0000313" key="1">
    <source>
        <dbReference type="EMBL" id="PIS38798.1"/>
    </source>
</evidence>
<accession>A0A2M6T0M8</accession>
<proteinExistence type="predicted"/>
<sequence length="204" mass="23912">MIQEINLLKQEADRLMQIKCKTRGEGISGLADDIKNKYGIDGVTKIEERLKELGYPTVFKEIRLTGWYPEGLNVLVLLVAKEIFGWTESDLFEMGHRAPKLFLIAKLYVRYFATATKTFQASGKFWKQFETCGELEPFKIDEKEKYAIWRLKDYKFHPVMCPYLGGYFMGIAENIIRGLEFHMEETSCIYEGDPYHEYTLTWEQ</sequence>
<evidence type="ECO:0000313" key="2">
    <source>
        <dbReference type="Proteomes" id="UP000229390"/>
    </source>
</evidence>
<name>A0A2M6T0M8_9BACT</name>
<reference evidence="2" key="1">
    <citation type="submission" date="2017-09" db="EMBL/GenBank/DDBJ databases">
        <title>Depth-based differentiation of microbial function through sediment-hosted aquifers and enrichment of novel symbionts in the deep terrestrial subsurface.</title>
        <authorList>
            <person name="Probst A.J."/>
            <person name="Ladd B."/>
            <person name="Jarett J.K."/>
            <person name="Geller-Mcgrath D.E."/>
            <person name="Sieber C.M.K."/>
            <person name="Emerson J.B."/>
            <person name="Anantharaman K."/>
            <person name="Thomas B.C."/>
            <person name="Malmstrom R."/>
            <person name="Stieglmeier M."/>
            <person name="Klingl A."/>
            <person name="Woyke T."/>
            <person name="Ryan C.M."/>
            <person name="Banfield J.F."/>
        </authorList>
    </citation>
    <scope>NUCLEOTIDE SEQUENCE [LARGE SCALE GENOMIC DNA]</scope>
</reference>
<protein>
    <recommendedName>
        <fullName evidence="3">4-vinyl reductase 4VR domain-containing protein</fullName>
    </recommendedName>
</protein>
<dbReference type="EMBL" id="PEYE01000030">
    <property type="protein sequence ID" value="PIS38798.1"/>
    <property type="molecule type" value="Genomic_DNA"/>
</dbReference>
<organism evidence="1 2">
    <name type="scientific">Candidatus Nealsonbacteria bacterium CG08_land_8_20_14_0_20_43_11</name>
    <dbReference type="NCBI Taxonomy" id="1974706"/>
    <lineage>
        <taxon>Bacteria</taxon>
        <taxon>Candidatus Nealsoniibacteriota</taxon>
    </lineage>
</organism>